<comment type="caution">
    <text evidence="7">The sequence shown here is derived from an EMBL/GenBank/DDBJ whole genome shotgun (WGS) entry which is preliminary data.</text>
</comment>
<feature type="active site" description="Proton donor" evidence="5">
    <location>
        <position position="340"/>
    </location>
</feature>
<feature type="modified residue" description="N6-(pyridoxal phosphate)lysine" evidence="5">
    <location>
        <position position="59"/>
    </location>
</feature>
<feature type="domain" description="Orn/DAP/Arg decarboxylase 2 N-terminal" evidence="6">
    <location>
        <begin position="36"/>
        <end position="277"/>
    </location>
</feature>
<evidence type="ECO:0000259" key="6">
    <source>
        <dbReference type="Pfam" id="PF02784"/>
    </source>
</evidence>
<name>A0A5N5SVF5_9CRUS</name>
<dbReference type="PROSITE" id="PS00878">
    <property type="entry name" value="ODR_DC_2_1"/>
    <property type="match status" value="1"/>
</dbReference>
<dbReference type="InterPro" id="IPR022644">
    <property type="entry name" value="De-COase2_N"/>
</dbReference>
<dbReference type="PANTHER" id="PTHR43727:SF2">
    <property type="entry name" value="GROUP IV DECARBOXYLASE"/>
    <property type="match status" value="1"/>
</dbReference>
<dbReference type="CDD" id="cd06828">
    <property type="entry name" value="PLPDE_III_DapDC"/>
    <property type="match status" value="1"/>
</dbReference>
<dbReference type="Proteomes" id="UP000326759">
    <property type="component" value="Unassembled WGS sequence"/>
</dbReference>
<dbReference type="Gene3D" id="2.40.37.10">
    <property type="entry name" value="Lyase, Ornithine Decarboxylase, Chain A, domain 1"/>
    <property type="match status" value="1"/>
</dbReference>
<evidence type="ECO:0000313" key="7">
    <source>
        <dbReference type="EMBL" id="KAB7497898.1"/>
    </source>
</evidence>
<comment type="cofactor">
    <cofactor evidence="1 5">
        <name>pyridoxal 5'-phosphate</name>
        <dbReference type="ChEBI" id="CHEBI:597326"/>
    </cofactor>
</comment>
<dbReference type="AlphaFoldDB" id="A0A5N5SVF5"/>
<dbReference type="FunFam" id="3.20.20.10:FF:000003">
    <property type="entry name" value="Diaminopimelate decarboxylase"/>
    <property type="match status" value="1"/>
</dbReference>
<evidence type="ECO:0000256" key="1">
    <source>
        <dbReference type="ARBA" id="ARBA00001933"/>
    </source>
</evidence>
<evidence type="ECO:0000256" key="2">
    <source>
        <dbReference type="ARBA" id="ARBA00022793"/>
    </source>
</evidence>
<dbReference type="InterPro" id="IPR022653">
    <property type="entry name" value="De-COase2_pyr-phos_BS"/>
</dbReference>
<dbReference type="Gene3D" id="3.20.20.10">
    <property type="entry name" value="Alanine racemase"/>
    <property type="match status" value="1"/>
</dbReference>
<dbReference type="PRINTS" id="PR01181">
    <property type="entry name" value="DAPDCRBXLASE"/>
</dbReference>
<dbReference type="OrthoDB" id="5034579at2759"/>
<keyword evidence="3 5" id="KW-0663">Pyridoxal phosphate</keyword>
<sequence length="421" mass="46343">MNSFTNYKDDILHMEDTNVLDIVNEVGTPVYCYSLNTIRRNYQLFSEYIPNGLICFAVKANSNIAVIKAVADMGGGADVVSEGEIRRALAAGIPSNKIIFSGVGKTEKEIIFALNKNIHQINVESLDELCLINKIAFKQGCVAPVAIRVNPNIDGKTNDKITTGLTINKFGVPEEMIGKIFEQNFANIDLLGVSVHIGSQICDKKVILNVFESVKKIVLKFKSFGCNVRRVDVGGGLGIAYLENEKVCSIEDYAQLLREKVCNLGYEVICEPGRSIVGNAGALITEVLYTKANGFIKHVIVDAGMNDFIRPALYDGKHRIIPIVQRTHQKEVVDIVGPICESGDIFARNYSIQTLHKGDLIAICDVGAYGASMSSTYNSRPLLPEVLVNKSKYAVIRKRGNYEDILNKDLVPEGIYDLEDT</sequence>
<keyword evidence="4" id="KW-0456">Lyase</keyword>
<evidence type="ECO:0000256" key="4">
    <source>
        <dbReference type="ARBA" id="ARBA00023239"/>
    </source>
</evidence>
<dbReference type="PRINTS" id="PR01179">
    <property type="entry name" value="ODADCRBXLASE"/>
</dbReference>
<accession>A0A5N5SVF5</accession>
<dbReference type="InterPro" id="IPR009006">
    <property type="entry name" value="Ala_racemase/Decarboxylase_C"/>
</dbReference>
<dbReference type="InterPro" id="IPR000183">
    <property type="entry name" value="Orn/DAP/Arg_de-COase"/>
</dbReference>
<reference evidence="7 8" key="1">
    <citation type="journal article" date="2019" name="PLoS Biol.">
        <title>Sex chromosomes control vertical transmission of feminizing Wolbachia symbionts in an isopod.</title>
        <authorList>
            <person name="Becking T."/>
            <person name="Chebbi M.A."/>
            <person name="Giraud I."/>
            <person name="Moumen B."/>
            <person name="Laverre T."/>
            <person name="Caubet Y."/>
            <person name="Peccoud J."/>
            <person name="Gilbert C."/>
            <person name="Cordaux R."/>
        </authorList>
    </citation>
    <scope>NUCLEOTIDE SEQUENCE [LARGE SCALE GENOMIC DNA]</scope>
    <source>
        <strain evidence="7">ANa2</strain>
        <tissue evidence="7">Whole body excluding digestive tract and cuticle</tissue>
    </source>
</reference>
<dbReference type="NCBIfam" id="TIGR01048">
    <property type="entry name" value="lysA"/>
    <property type="match status" value="1"/>
</dbReference>
<dbReference type="GO" id="GO:0009089">
    <property type="term" value="P:lysine biosynthetic process via diaminopimelate"/>
    <property type="evidence" value="ECO:0007669"/>
    <property type="project" value="InterPro"/>
</dbReference>
<proteinExistence type="inferred from homology"/>
<dbReference type="HAMAP" id="MF_02120">
    <property type="entry name" value="LysA"/>
    <property type="match status" value="1"/>
</dbReference>
<keyword evidence="2" id="KW-0210">Decarboxylase</keyword>
<dbReference type="Pfam" id="PF02784">
    <property type="entry name" value="Orn_Arg_deC_N"/>
    <property type="match status" value="1"/>
</dbReference>
<keyword evidence="8" id="KW-1185">Reference proteome</keyword>
<dbReference type="InterPro" id="IPR002986">
    <property type="entry name" value="DAP_deCOOHase_LysA"/>
</dbReference>
<evidence type="ECO:0000313" key="8">
    <source>
        <dbReference type="Proteomes" id="UP000326759"/>
    </source>
</evidence>
<dbReference type="InterPro" id="IPR022657">
    <property type="entry name" value="De-COase2_CS"/>
</dbReference>
<dbReference type="PANTHER" id="PTHR43727">
    <property type="entry name" value="DIAMINOPIMELATE DECARBOXYLASE"/>
    <property type="match status" value="1"/>
</dbReference>
<organism evidence="7 8">
    <name type="scientific">Armadillidium nasatum</name>
    <dbReference type="NCBI Taxonomy" id="96803"/>
    <lineage>
        <taxon>Eukaryota</taxon>
        <taxon>Metazoa</taxon>
        <taxon>Ecdysozoa</taxon>
        <taxon>Arthropoda</taxon>
        <taxon>Crustacea</taxon>
        <taxon>Multicrustacea</taxon>
        <taxon>Malacostraca</taxon>
        <taxon>Eumalacostraca</taxon>
        <taxon>Peracarida</taxon>
        <taxon>Isopoda</taxon>
        <taxon>Oniscidea</taxon>
        <taxon>Crinocheta</taxon>
        <taxon>Armadillidiidae</taxon>
        <taxon>Armadillidium</taxon>
    </lineage>
</organism>
<protein>
    <submittedName>
        <fullName evidence="7">Diaminopimelate decarboxylase</fullName>
    </submittedName>
</protein>
<gene>
    <name evidence="7" type="primary">lysA</name>
    <name evidence="7" type="ORF">Anas_10186</name>
</gene>
<dbReference type="InterPro" id="IPR029066">
    <property type="entry name" value="PLP-binding_barrel"/>
</dbReference>
<dbReference type="PROSITE" id="PS00879">
    <property type="entry name" value="ODR_DC_2_2"/>
    <property type="match status" value="1"/>
</dbReference>
<dbReference type="GO" id="GO:0008836">
    <property type="term" value="F:diaminopimelate decarboxylase activity"/>
    <property type="evidence" value="ECO:0007669"/>
    <property type="project" value="InterPro"/>
</dbReference>
<dbReference type="SUPFAM" id="SSF51419">
    <property type="entry name" value="PLP-binding barrel"/>
    <property type="match status" value="1"/>
</dbReference>
<dbReference type="SUPFAM" id="SSF50621">
    <property type="entry name" value="Alanine racemase C-terminal domain-like"/>
    <property type="match status" value="1"/>
</dbReference>
<evidence type="ECO:0000256" key="3">
    <source>
        <dbReference type="ARBA" id="ARBA00022898"/>
    </source>
</evidence>
<dbReference type="EMBL" id="SEYY01019779">
    <property type="protein sequence ID" value="KAB7497898.1"/>
    <property type="molecule type" value="Genomic_DNA"/>
</dbReference>
<evidence type="ECO:0000256" key="5">
    <source>
        <dbReference type="PIRSR" id="PIRSR600183-50"/>
    </source>
</evidence>